<dbReference type="InterPro" id="IPR046960">
    <property type="entry name" value="PPR_At4g14850-like_plant"/>
</dbReference>
<comment type="caution">
    <text evidence="2">The sequence shown here is derived from an EMBL/GenBank/DDBJ whole genome shotgun (WGS) entry which is preliminary data.</text>
</comment>
<evidence type="ECO:0000313" key="2">
    <source>
        <dbReference type="EMBL" id="KAF6151225.1"/>
    </source>
</evidence>
<dbReference type="GO" id="GO:0009451">
    <property type="term" value="P:RNA modification"/>
    <property type="evidence" value="ECO:0007669"/>
    <property type="project" value="InterPro"/>
</dbReference>
<name>A0A7J7M8K8_9MAGN</name>
<dbReference type="Proteomes" id="UP000541444">
    <property type="component" value="Unassembled WGS sequence"/>
</dbReference>
<organism evidence="2 3">
    <name type="scientific">Kingdonia uniflora</name>
    <dbReference type="NCBI Taxonomy" id="39325"/>
    <lineage>
        <taxon>Eukaryota</taxon>
        <taxon>Viridiplantae</taxon>
        <taxon>Streptophyta</taxon>
        <taxon>Embryophyta</taxon>
        <taxon>Tracheophyta</taxon>
        <taxon>Spermatophyta</taxon>
        <taxon>Magnoliopsida</taxon>
        <taxon>Ranunculales</taxon>
        <taxon>Circaeasteraceae</taxon>
        <taxon>Kingdonia</taxon>
    </lineage>
</organism>
<dbReference type="PANTHER" id="PTHR47926">
    <property type="entry name" value="PENTATRICOPEPTIDE REPEAT-CONTAINING PROTEIN"/>
    <property type="match status" value="1"/>
</dbReference>
<dbReference type="InterPro" id="IPR011990">
    <property type="entry name" value="TPR-like_helical_dom_sf"/>
</dbReference>
<accession>A0A7J7M8K8</accession>
<evidence type="ECO:0008006" key="4">
    <source>
        <dbReference type="Google" id="ProtNLM"/>
    </source>
</evidence>
<dbReference type="NCBIfam" id="TIGR00756">
    <property type="entry name" value="PPR"/>
    <property type="match status" value="1"/>
</dbReference>
<gene>
    <name evidence="2" type="ORF">GIB67_028080</name>
</gene>
<protein>
    <recommendedName>
        <fullName evidence="4">Pentatricopeptide repeat-containing protein</fullName>
    </recommendedName>
</protein>
<dbReference type="OrthoDB" id="185373at2759"/>
<keyword evidence="1" id="KW-0677">Repeat</keyword>
<dbReference type="GO" id="GO:0003723">
    <property type="term" value="F:RNA binding"/>
    <property type="evidence" value="ECO:0007669"/>
    <property type="project" value="InterPro"/>
</dbReference>
<dbReference type="AlphaFoldDB" id="A0A7J7M8K8"/>
<dbReference type="Gene3D" id="1.25.40.10">
    <property type="entry name" value="Tetratricopeptide repeat domain"/>
    <property type="match status" value="1"/>
</dbReference>
<reference evidence="2 3" key="1">
    <citation type="journal article" date="2020" name="IScience">
        <title>Genome Sequencing of the Endangered Kingdonia uniflora (Circaeasteraceae, Ranunculales) Reveals Potential Mechanisms of Evolutionary Specialization.</title>
        <authorList>
            <person name="Sun Y."/>
            <person name="Deng T."/>
            <person name="Zhang A."/>
            <person name="Moore M.J."/>
            <person name="Landis J.B."/>
            <person name="Lin N."/>
            <person name="Zhang H."/>
            <person name="Zhang X."/>
            <person name="Huang J."/>
            <person name="Zhang X."/>
            <person name="Sun H."/>
            <person name="Wang H."/>
        </authorList>
    </citation>
    <scope>NUCLEOTIDE SEQUENCE [LARGE SCALE GENOMIC DNA]</scope>
    <source>
        <strain evidence="2">TB1705</strain>
        <tissue evidence="2">Leaf</tissue>
    </source>
</reference>
<dbReference type="PANTHER" id="PTHR47926:SF382">
    <property type="entry name" value="PENTACOTRIPEPTIDE-REPEAT REGION OF PRORP DOMAIN-CONTAINING PROTEIN"/>
    <property type="match status" value="1"/>
</dbReference>
<dbReference type="EMBL" id="JACGCM010001707">
    <property type="protein sequence ID" value="KAF6151225.1"/>
    <property type="molecule type" value="Genomic_DNA"/>
</dbReference>
<evidence type="ECO:0000313" key="3">
    <source>
        <dbReference type="Proteomes" id="UP000541444"/>
    </source>
</evidence>
<keyword evidence="3" id="KW-1185">Reference proteome</keyword>
<dbReference type="InterPro" id="IPR002885">
    <property type="entry name" value="PPR_rpt"/>
</dbReference>
<proteinExistence type="predicted"/>
<evidence type="ECO:0000256" key="1">
    <source>
        <dbReference type="ARBA" id="ARBA00022737"/>
    </source>
</evidence>
<dbReference type="Pfam" id="PF01535">
    <property type="entry name" value="PPR"/>
    <property type="match status" value="2"/>
</dbReference>
<sequence>MRGFICIRVDRARILGDGHLSDCLLLTTLMDFYAICGSGNEGARVFDEMPDRDTVAWNGSTQLCGLSFGEKVYDYVEEHGYGKSVKICNPLIAMYTRYGCVDKAIRVFRECGQHSNREIVEAPGRDYGTRFYRSVAVDLSHSLFSSIEGPHKSSLMATKHDSTATPVAATGM</sequence>